<name>A0A398DMP1_9BACT</name>
<dbReference type="RefSeq" id="WP_119085482.1">
    <property type="nucleotide sequence ID" value="NZ_QXIY01000016.1"/>
</dbReference>
<organism evidence="1 2">
    <name type="scientific">Candidatus Cryosericum septentrionale</name>
    <dbReference type="NCBI Taxonomy" id="2290913"/>
    <lineage>
        <taxon>Bacteria</taxon>
        <taxon>Pseudomonadati</taxon>
        <taxon>Caldisericota/Cryosericota group</taxon>
        <taxon>Candidatus Cryosericota</taxon>
        <taxon>Candidatus Cryosericia</taxon>
        <taxon>Candidatus Cryosericales</taxon>
        <taxon>Candidatus Cryosericaceae</taxon>
        <taxon>Candidatus Cryosericum</taxon>
    </lineage>
</organism>
<proteinExistence type="predicted"/>
<reference evidence="1 2" key="1">
    <citation type="submission" date="2018-09" db="EMBL/GenBank/DDBJ databases">
        <title>Discovery and Ecogenomic Context for Candidatus Cryosericales, a Global Caldiserica Order Active in Thawing Permafrost.</title>
        <authorList>
            <person name="Martinez M.A."/>
            <person name="Woodcroft B.J."/>
            <person name="Ignacio Espinoza J.C."/>
            <person name="Zayed A."/>
            <person name="Singleton C.M."/>
            <person name="Boyd J."/>
            <person name="Li Y.-F."/>
            <person name="Purvine S."/>
            <person name="Maughan H."/>
            <person name="Hodgkins S.B."/>
            <person name="Anderson D."/>
            <person name="Sederholm M."/>
            <person name="Temperton B."/>
            <person name="Saleska S.R."/>
            <person name="Tyson G.W."/>
            <person name="Rich V.I."/>
        </authorList>
    </citation>
    <scope>NUCLEOTIDE SEQUENCE [LARGE SCALE GENOMIC DNA]</scope>
    <source>
        <strain evidence="1 2">SMC1</strain>
    </source>
</reference>
<dbReference type="EMBL" id="QXIY01000016">
    <property type="protein sequence ID" value="RIE16946.1"/>
    <property type="molecule type" value="Genomic_DNA"/>
</dbReference>
<keyword evidence="2" id="KW-1185">Reference proteome</keyword>
<dbReference type="Proteomes" id="UP000266113">
    <property type="component" value="Unassembled WGS sequence"/>
</dbReference>
<evidence type="ECO:0000313" key="2">
    <source>
        <dbReference type="Proteomes" id="UP000266113"/>
    </source>
</evidence>
<evidence type="ECO:0000313" key="1">
    <source>
        <dbReference type="EMBL" id="RIE16946.1"/>
    </source>
</evidence>
<dbReference type="AlphaFoldDB" id="A0A398DMP1"/>
<accession>A0A398DMP1</accession>
<protein>
    <submittedName>
        <fullName evidence="1">Uncharacterized protein</fullName>
    </submittedName>
</protein>
<sequence length="73" mass="8224">MDKDTKGMDKNIEGTGEGIQGILDSILHELMTMNILTSIRMFNRIKLSSEEAEFVKEIASIPFDDEDTEDQST</sequence>
<comment type="caution">
    <text evidence="1">The sequence shown here is derived from an EMBL/GenBank/DDBJ whole genome shotgun (WGS) entry which is preliminary data.</text>
</comment>
<gene>
    <name evidence="1" type="ORF">SMC1_03840</name>
</gene>